<evidence type="ECO:0000313" key="1">
    <source>
        <dbReference type="EMBL" id="UOQ74645.1"/>
    </source>
</evidence>
<keyword evidence="2" id="KW-1185">Reference proteome</keyword>
<protein>
    <submittedName>
        <fullName evidence="1">Uncharacterized protein</fullName>
    </submittedName>
</protein>
<accession>A0A8T9QBS9</accession>
<dbReference type="RefSeq" id="WP_244677984.1">
    <property type="nucleotide sequence ID" value="NZ_CP095046.1"/>
</dbReference>
<dbReference type="AlphaFoldDB" id="A0A8T9QBS9"/>
<evidence type="ECO:0000313" key="2">
    <source>
        <dbReference type="Proteomes" id="UP000831796"/>
    </source>
</evidence>
<dbReference type="EMBL" id="CP095046">
    <property type="protein sequence ID" value="UOQ74645.1"/>
    <property type="molecule type" value="Genomic_DNA"/>
</dbReference>
<reference evidence="1" key="1">
    <citation type="submission" date="2022-04" db="EMBL/GenBank/DDBJ databases">
        <title>Hymenobacter sp. isolated from the air.</title>
        <authorList>
            <person name="Won M."/>
            <person name="Lee C.-M."/>
            <person name="Woen H.-Y."/>
            <person name="Kwon S.-W."/>
        </authorList>
    </citation>
    <scope>NUCLEOTIDE SEQUENCE</scope>
    <source>
        <strain evidence="1">5116S-3</strain>
    </source>
</reference>
<gene>
    <name evidence="1" type="ORF">MUN79_12700</name>
</gene>
<sequence>MLKRCVVGLHLNYSPRIGKGRYHATDYKQEVAGPALNPLLFSARAVFGFVF</sequence>
<proteinExistence type="predicted"/>
<dbReference type="Proteomes" id="UP000831796">
    <property type="component" value="Chromosome"/>
</dbReference>
<organism evidence="1 2">
    <name type="scientific">Hymenobacter cellulosilyticus</name>
    <dbReference type="NCBI Taxonomy" id="2932248"/>
    <lineage>
        <taxon>Bacteria</taxon>
        <taxon>Pseudomonadati</taxon>
        <taxon>Bacteroidota</taxon>
        <taxon>Cytophagia</taxon>
        <taxon>Cytophagales</taxon>
        <taxon>Hymenobacteraceae</taxon>
        <taxon>Hymenobacter</taxon>
    </lineage>
</organism>
<name>A0A8T9QBS9_9BACT</name>
<dbReference type="KEGG" id="hcu:MUN79_12700"/>